<evidence type="ECO:0000313" key="2">
    <source>
        <dbReference type="Proteomes" id="UP001219537"/>
    </source>
</evidence>
<evidence type="ECO:0000313" key="1">
    <source>
        <dbReference type="EMBL" id="WDG12018.1"/>
    </source>
</evidence>
<dbReference type="RefSeq" id="WP_105069437.1">
    <property type="nucleotide sequence ID" value="NZ_CP117990.1"/>
</dbReference>
<protein>
    <submittedName>
        <fullName evidence="1">Uncharacterized protein</fullName>
    </submittedName>
</protein>
<keyword evidence="1" id="KW-0614">Plasmid</keyword>
<dbReference type="AlphaFoldDB" id="A0AAQ2Y4T6"/>
<name>A0AAQ2Y4T6_9VIBR</name>
<accession>A0AAQ2Y4T6</accession>
<organism evidence="1 2">
    <name type="scientific">Vibrio campbellii</name>
    <dbReference type="NCBI Taxonomy" id="680"/>
    <lineage>
        <taxon>Bacteria</taxon>
        <taxon>Pseudomonadati</taxon>
        <taxon>Pseudomonadota</taxon>
        <taxon>Gammaproteobacteria</taxon>
        <taxon>Vibrionales</taxon>
        <taxon>Vibrionaceae</taxon>
        <taxon>Vibrio</taxon>
    </lineage>
</organism>
<dbReference type="EMBL" id="CP117990">
    <property type="protein sequence ID" value="WDG12018.1"/>
    <property type="molecule type" value="Genomic_DNA"/>
</dbReference>
<reference evidence="1" key="1">
    <citation type="submission" date="2023-02" db="EMBL/GenBank/DDBJ databases">
        <title>Isolation, identification, and genome analysis of Vibrio campbellii in the Penaeus vannamei larvae stage.</title>
        <authorList>
            <person name="Huang T."/>
            <person name="Zhang B."/>
        </authorList>
    </citation>
    <scope>NUCLEOTIDE SEQUENCE</scope>
    <source>
        <strain evidence="1">20220413_1</strain>
        <plasmid evidence="1">p_1</plasmid>
    </source>
</reference>
<sequence length="86" mass="9913">MPIYDVTYFCCGSKAILKHKQFNMENLQGAKLVALSHLPKTRCVVRIRNAQGKLLSVRQHRNEYAGKWSDWGHESAPNPAFSRRKE</sequence>
<proteinExistence type="predicted"/>
<gene>
    <name evidence="1" type="ORF">PUN50_26740</name>
</gene>
<dbReference type="Proteomes" id="UP001219537">
    <property type="component" value="Plasmid p_1"/>
</dbReference>
<geneLocation type="plasmid" evidence="1 2">
    <name>p_1</name>
</geneLocation>